<name>A0A8J2J7J9_9HEXA</name>
<evidence type="ECO:0000313" key="2">
    <source>
        <dbReference type="Proteomes" id="UP000708208"/>
    </source>
</evidence>
<proteinExistence type="predicted"/>
<gene>
    <name evidence="1" type="ORF">AFUS01_LOCUS4808</name>
</gene>
<accession>A0A8J2J7J9</accession>
<feature type="non-terminal residue" evidence="1">
    <location>
        <position position="32"/>
    </location>
</feature>
<organism evidence="1 2">
    <name type="scientific">Allacma fusca</name>
    <dbReference type="NCBI Taxonomy" id="39272"/>
    <lineage>
        <taxon>Eukaryota</taxon>
        <taxon>Metazoa</taxon>
        <taxon>Ecdysozoa</taxon>
        <taxon>Arthropoda</taxon>
        <taxon>Hexapoda</taxon>
        <taxon>Collembola</taxon>
        <taxon>Symphypleona</taxon>
        <taxon>Sminthuridae</taxon>
        <taxon>Allacma</taxon>
    </lineage>
</organism>
<reference evidence="1" key="1">
    <citation type="submission" date="2021-06" db="EMBL/GenBank/DDBJ databases">
        <authorList>
            <person name="Hodson N. C."/>
            <person name="Mongue J. A."/>
            <person name="Jaron S. K."/>
        </authorList>
    </citation>
    <scope>NUCLEOTIDE SEQUENCE</scope>
</reference>
<sequence>MNAVAVAFAALLAVANAGLLGAPLALGQPGLL</sequence>
<protein>
    <submittedName>
        <fullName evidence="1">Uncharacterized protein</fullName>
    </submittedName>
</protein>
<dbReference type="EMBL" id="CAJVCH010030291">
    <property type="protein sequence ID" value="CAG7709177.1"/>
    <property type="molecule type" value="Genomic_DNA"/>
</dbReference>
<evidence type="ECO:0000313" key="1">
    <source>
        <dbReference type="EMBL" id="CAG7709177.1"/>
    </source>
</evidence>
<comment type="caution">
    <text evidence="1">The sequence shown here is derived from an EMBL/GenBank/DDBJ whole genome shotgun (WGS) entry which is preliminary data.</text>
</comment>
<dbReference type="OrthoDB" id="8889279at2759"/>
<dbReference type="AlphaFoldDB" id="A0A8J2J7J9"/>
<dbReference type="Proteomes" id="UP000708208">
    <property type="component" value="Unassembled WGS sequence"/>
</dbReference>
<keyword evidence="2" id="KW-1185">Reference proteome</keyword>